<name>A0A6A5EHU1_PERFL</name>
<reference evidence="1 2" key="1">
    <citation type="submission" date="2019-06" db="EMBL/GenBank/DDBJ databases">
        <title>A chromosome-scale genome assembly of the European perch, Perca fluviatilis.</title>
        <authorList>
            <person name="Roques C."/>
            <person name="Zahm M."/>
            <person name="Cabau C."/>
            <person name="Klopp C."/>
            <person name="Bouchez O."/>
            <person name="Donnadieu C."/>
            <person name="Kuhl H."/>
            <person name="Gislard M."/>
            <person name="Guendouz S."/>
            <person name="Journot L."/>
            <person name="Haffray P."/>
            <person name="Bestin A."/>
            <person name="Morvezen R."/>
            <person name="Feron R."/>
            <person name="Wen M."/>
            <person name="Jouanno E."/>
            <person name="Herpin A."/>
            <person name="Schartl M."/>
            <person name="Postlethwait J."/>
            <person name="Schaerlinger B."/>
            <person name="Chardard D."/>
            <person name="Lecocq T."/>
            <person name="Poncet C."/>
            <person name="Jaffrelo L."/>
            <person name="Lampietro C."/>
            <person name="Guiguen Y."/>
        </authorList>
    </citation>
    <scope>NUCLEOTIDE SEQUENCE [LARGE SCALE GENOMIC DNA]</scope>
    <source>
        <tissue evidence="1">Blood</tissue>
    </source>
</reference>
<protein>
    <submittedName>
        <fullName evidence="1">Uncharacterized protein</fullName>
    </submittedName>
</protein>
<comment type="caution">
    <text evidence="1">The sequence shown here is derived from an EMBL/GenBank/DDBJ whole genome shotgun (WGS) entry which is preliminary data.</text>
</comment>
<proteinExistence type="predicted"/>
<dbReference type="AlphaFoldDB" id="A0A6A5EHU1"/>
<dbReference type="EMBL" id="VHII01000006">
    <property type="protein sequence ID" value="KAF1388887.1"/>
    <property type="molecule type" value="Genomic_DNA"/>
</dbReference>
<evidence type="ECO:0000313" key="1">
    <source>
        <dbReference type="EMBL" id="KAF1388887.1"/>
    </source>
</evidence>
<sequence>MSSEPVSTYKDDKYIVFESCLRELFQSCPVCKRQCDVQRRKMGTYVSFTQLCPHCNYSRQWQSRPVVGSTTYTCQQPTPVSGNIFHRFILHPTGKGGMLGVFWSQP</sequence>
<gene>
    <name evidence="1" type="ORF">PFLUV_G00067530</name>
</gene>
<organism evidence="1 2">
    <name type="scientific">Perca fluviatilis</name>
    <name type="common">European perch</name>
    <dbReference type="NCBI Taxonomy" id="8168"/>
    <lineage>
        <taxon>Eukaryota</taxon>
        <taxon>Metazoa</taxon>
        <taxon>Chordata</taxon>
        <taxon>Craniata</taxon>
        <taxon>Vertebrata</taxon>
        <taxon>Euteleostomi</taxon>
        <taxon>Actinopterygii</taxon>
        <taxon>Neopterygii</taxon>
        <taxon>Teleostei</taxon>
        <taxon>Neoteleostei</taxon>
        <taxon>Acanthomorphata</taxon>
        <taxon>Eupercaria</taxon>
        <taxon>Perciformes</taxon>
        <taxon>Percoidei</taxon>
        <taxon>Percidae</taxon>
        <taxon>Percinae</taxon>
        <taxon>Perca</taxon>
    </lineage>
</organism>
<keyword evidence="2" id="KW-1185">Reference proteome</keyword>
<evidence type="ECO:0000313" key="2">
    <source>
        <dbReference type="Proteomes" id="UP000465112"/>
    </source>
</evidence>
<dbReference type="Proteomes" id="UP000465112">
    <property type="component" value="Chromosome 6"/>
</dbReference>
<accession>A0A6A5EHU1</accession>